<evidence type="ECO:0000313" key="2">
    <source>
        <dbReference type="WBParaSite" id="ES5_v2.g11847.t1"/>
    </source>
</evidence>
<proteinExistence type="predicted"/>
<protein>
    <submittedName>
        <fullName evidence="2">Apple domain-containing protein</fullName>
    </submittedName>
</protein>
<dbReference type="Proteomes" id="UP000887579">
    <property type="component" value="Unplaced"/>
</dbReference>
<dbReference type="WBParaSite" id="ES5_v2.g11847.t1">
    <property type="protein sequence ID" value="ES5_v2.g11847.t1"/>
    <property type="gene ID" value="ES5_v2.g11847"/>
</dbReference>
<accession>A0AC34F485</accession>
<evidence type="ECO:0000313" key="1">
    <source>
        <dbReference type="Proteomes" id="UP000887579"/>
    </source>
</evidence>
<reference evidence="2" key="1">
    <citation type="submission" date="2022-11" db="UniProtKB">
        <authorList>
            <consortium name="WormBaseParasite"/>
        </authorList>
    </citation>
    <scope>IDENTIFICATION</scope>
</reference>
<organism evidence="1 2">
    <name type="scientific">Panagrolaimus sp. ES5</name>
    <dbReference type="NCBI Taxonomy" id="591445"/>
    <lineage>
        <taxon>Eukaryota</taxon>
        <taxon>Metazoa</taxon>
        <taxon>Ecdysozoa</taxon>
        <taxon>Nematoda</taxon>
        <taxon>Chromadorea</taxon>
        <taxon>Rhabditida</taxon>
        <taxon>Tylenchina</taxon>
        <taxon>Panagrolaimomorpha</taxon>
        <taxon>Panagrolaimoidea</taxon>
        <taxon>Panagrolaimidae</taxon>
        <taxon>Panagrolaimus</taxon>
    </lineage>
</organism>
<sequence length="313" mass="35375">MGKIISFLIFVAFFKAINAANFATQCFLPTFHRGISNASPIAELWNVGPFDCLMYCIVNAGKTGDGCASVVYHRRFSTCQLYGHDGTFDGAKIVFATGHDYYNRTSFEGICQDRHTPSRGYAQRQKHPKIHGVKLQNGIALNGTNQKVSTSFNYPKAYYLYANEPKGECSRRQKLGYFVLKDFELTRTAPVAKVNGIDRFACLNYCAQNINAHGDFSRCVLISYDARTEECQLHDESAKEAALFTRIEPKEYTLVAEKFCFDKSSRCPAETHLRVIAGQEINDRPLHSFTHFETLNECTNACFEHPYCKVKLI</sequence>
<name>A0AC34F485_9BILA</name>